<keyword evidence="1" id="KW-0732">Signal</keyword>
<dbReference type="InterPro" id="IPR012334">
    <property type="entry name" value="Pectin_lyas_fold"/>
</dbReference>
<dbReference type="Proteomes" id="UP000247792">
    <property type="component" value="Unassembled WGS sequence"/>
</dbReference>
<dbReference type="RefSeq" id="WP_110255782.1">
    <property type="nucleotide sequence ID" value="NZ_QJKB01000004.1"/>
</dbReference>
<evidence type="ECO:0000313" key="4">
    <source>
        <dbReference type="Proteomes" id="UP000247792"/>
    </source>
</evidence>
<dbReference type="NCBIfam" id="TIGR01901">
    <property type="entry name" value="adhes_NPXG"/>
    <property type="match status" value="1"/>
</dbReference>
<name>A0A318J697_9BURK</name>
<gene>
    <name evidence="3" type="ORF">DFR42_104246</name>
</gene>
<reference evidence="3 4" key="1">
    <citation type="submission" date="2018-05" db="EMBL/GenBank/DDBJ databases">
        <title>Genomic Encyclopedia of Type Strains, Phase IV (KMG-IV): sequencing the most valuable type-strain genomes for metagenomic binning, comparative biology and taxonomic classification.</title>
        <authorList>
            <person name="Goeker M."/>
        </authorList>
    </citation>
    <scope>NUCLEOTIDE SEQUENCE [LARGE SCALE GENOMIC DNA]</scope>
    <source>
        <strain evidence="3 4">DSM 19792</strain>
    </source>
</reference>
<evidence type="ECO:0000313" key="3">
    <source>
        <dbReference type="EMBL" id="PXX43245.1"/>
    </source>
</evidence>
<sequence length="1060" mass="105837">MITSRSHSVGVLKLSILLAFGNMSAVAWAGAVTDGTVGPVQNLNGNFVVPQNLGTTKGGNLFHSFKNFSIESGESATFTTTTALQNVIARVTGGSASNINGLLKLNVASGSQPHFYFINPAGVIFGVGAAVDVPAGLHISTADYVKFSDGNFYVDTAKASTLSAAAPEAFGFLGNNSTSLEFRDGASLSLRAQQSLTLAAGDISINDATILAPGAAVRVIATGKNKVEAGFNGDLPKADGSLSILNGGSINTTVSDNVDGNLLRVQAGQILIDAQDSRQLTGIFSNAKEGNGKSGDMLITASQQLSIQNGGRISSSTFTAGNAGAIKIDAGAISMDGQGRLSGIFSQSNEDTGHAGNVDINVAGKLAILNGALVSSSTYTAGNGGNVRVTANEIVLDGAEANGPSTGFLSTTNNGTGNAGNIEVTAKGKLSVLNSAQISTATYSAGQGADIKINAAELLINGNAVSTGINSVSGGAGNAGNLNVNISGATSILSEGGISTSAFDVGQAGKIKFVGNSLHIDGQGVEAGIYSDAGDFRTSASFRGGNGGDIDVSVADKLSLTGGGRISSTTYTRGNSGAITVAANTLSLDGDRSGIMAETIGVGNAGSIAVKANQSILVQGGARISSATRFVGNGGSVTIDAASLDIDGKGLVTGIYSDAGTQAQGNAGNVGVNITGDLSLKDGGQISSSTISYTTASAGAVKVNAANIKLDGKISNPVNEDDGNVKTLNTGIFSSANAGDEYTSRSVGNAGTVNVTARQLQMSNAAQISSSAYARGKAGEVNVNADKIKLTSNAIISSEAGADSSGYTGNINIKANENLDIEQGLLSIRNAAQVSKDKLPTKTLLSVDAPDIKLQQAQITASASANVAASDIQISYTNRLLMKGSAVNTSAFEGNGGAISIKGNGALVLERSQITTSVTGTQVDQGGNGGDISIAAPAMVLRSGFVQANTAAKAASGGNVNIQVNTTIASGNQLVLGGPPQKFDGSGKNLIQAAAPDGVNGVVRLSSPQVDFSASLLSLTAQPNDLGDLLTDLCRVGGGSSLSTAGRGGLLPSATGLLRP</sequence>
<dbReference type="EMBL" id="QJKB01000004">
    <property type="protein sequence ID" value="PXX43245.1"/>
    <property type="molecule type" value="Genomic_DNA"/>
</dbReference>
<dbReference type="Pfam" id="PF05860">
    <property type="entry name" value="TPS"/>
    <property type="match status" value="1"/>
</dbReference>
<dbReference type="InterPro" id="IPR011050">
    <property type="entry name" value="Pectin_lyase_fold/virulence"/>
</dbReference>
<dbReference type="SMART" id="SM00912">
    <property type="entry name" value="Haemagg_act"/>
    <property type="match status" value="1"/>
</dbReference>
<feature type="chain" id="PRO_5016435210" evidence="1">
    <location>
        <begin position="30"/>
        <end position="1060"/>
    </location>
</feature>
<feature type="domain" description="Filamentous haemagglutinin FhaB/tRNA nuclease CdiA-like TPS" evidence="2">
    <location>
        <begin position="31"/>
        <end position="148"/>
    </location>
</feature>
<organism evidence="3 4">
    <name type="scientific">Undibacterium pigrum</name>
    <dbReference type="NCBI Taxonomy" id="401470"/>
    <lineage>
        <taxon>Bacteria</taxon>
        <taxon>Pseudomonadati</taxon>
        <taxon>Pseudomonadota</taxon>
        <taxon>Betaproteobacteria</taxon>
        <taxon>Burkholderiales</taxon>
        <taxon>Oxalobacteraceae</taxon>
        <taxon>Undibacterium</taxon>
    </lineage>
</organism>
<accession>A0A318J697</accession>
<dbReference type="InterPro" id="IPR008638">
    <property type="entry name" value="FhaB/CdiA-like_TPS"/>
</dbReference>
<evidence type="ECO:0000259" key="2">
    <source>
        <dbReference type="SMART" id="SM00912"/>
    </source>
</evidence>
<dbReference type="SUPFAM" id="SSF51126">
    <property type="entry name" value="Pectin lyase-like"/>
    <property type="match status" value="1"/>
</dbReference>
<protein>
    <submittedName>
        <fullName evidence="3">Filamentous hemagglutinin family protein</fullName>
    </submittedName>
</protein>
<proteinExistence type="predicted"/>
<keyword evidence="4" id="KW-1185">Reference proteome</keyword>
<feature type="signal peptide" evidence="1">
    <location>
        <begin position="1"/>
        <end position="29"/>
    </location>
</feature>
<dbReference type="Gene3D" id="2.160.20.10">
    <property type="entry name" value="Single-stranded right-handed beta-helix, Pectin lyase-like"/>
    <property type="match status" value="2"/>
</dbReference>
<dbReference type="OrthoDB" id="218680at2"/>
<evidence type="ECO:0000256" key="1">
    <source>
        <dbReference type="SAM" id="SignalP"/>
    </source>
</evidence>
<comment type="caution">
    <text evidence="3">The sequence shown here is derived from an EMBL/GenBank/DDBJ whole genome shotgun (WGS) entry which is preliminary data.</text>
</comment>
<dbReference type="AlphaFoldDB" id="A0A318J697"/>